<dbReference type="EMBL" id="CP146016">
    <property type="protein sequence ID" value="WWQ59309.1"/>
    <property type="molecule type" value="Genomic_DNA"/>
</dbReference>
<dbReference type="RefSeq" id="WP_338598376.1">
    <property type="nucleotide sequence ID" value="NZ_CP146016.1"/>
</dbReference>
<dbReference type="InterPro" id="IPR039298">
    <property type="entry name" value="ACOT13"/>
</dbReference>
<dbReference type="GO" id="GO:0047617">
    <property type="term" value="F:fatty acyl-CoA hydrolase activity"/>
    <property type="evidence" value="ECO:0007669"/>
    <property type="project" value="InterPro"/>
</dbReference>
<reference evidence="4 5" key="1">
    <citation type="submission" date="2024-02" db="EMBL/GenBank/DDBJ databases">
        <title>STSV induces naive adaptation in Sulfolobus.</title>
        <authorList>
            <person name="Xiang X."/>
            <person name="Song M."/>
        </authorList>
    </citation>
    <scope>NUCLEOTIDE SEQUENCE [LARGE SCALE GENOMIC DNA]</scope>
    <source>
        <strain evidence="4 5">RT2</strain>
    </source>
</reference>
<dbReference type="InterPro" id="IPR029069">
    <property type="entry name" value="HotDog_dom_sf"/>
</dbReference>
<dbReference type="CDD" id="cd03443">
    <property type="entry name" value="PaaI_thioesterase"/>
    <property type="match status" value="1"/>
</dbReference>
<gene>
    <name evidence="4" type="ORF">V6M85_07275</name>
</gene>
<evidence type="ECO:0000313" key="5">
    <source>
        <dbReference type="Proteomes" id="UP001432202"/>
    </source>
</evidence>
<dbReference type="EC" id="3.1.2.-" evidence="4"/>
<dbReference type="GeneID" id="89336557"/>
<comment type="similarity">
    <text evidence="1">Belongs to the thioesterase PaaI family.</text>
</comment>
<dbReference type="Proteomes" id="UP001432202">
    <property type="component" value="Chromosome"/>
</dbReference>
<name>A0AAX4KWM3_9CREN</name>
<dbReference type="PANTHER" id="PTHR21660:SF1">
    <property type="entry name" value="ACYL-COENZYME A THIOESTERASE 13"/>
    <property type="match status" value="1"/>
</dbReference>
<sequence length="137" mass="15362">MDIQKLFEENDHVFKYIGATILEMKEGYAKLQIPYRIELCRRGNVLNGGIIMTSMDFAGGLATMTVNDGIDQVTQELKVNFLEPMYKGPFIVEGKVIRRGKTTVVVEITFKDADGRIGAIGLGTWYILRDKKVSIGK</sequence>
<feature type="domain" description="Thioesterase" evidence="3">
    <location>
        <begin position="44"/>
        <end position="118"/>
    </location>
</feature>
<dbReference type="Pfam" id="PF03061">
    <property type="entry name" value="4HBT"/>
    <property type="match status" value="1"/>
</dbReference>
<keyword evidence="5" id="KW-1185">Reference proteome</keyword>
<dbReference type="InterPro" id="IPR003736">
    <property type="entry name" value="PAAI_dom"/>
</dbReference>
<dbReference type="Gene3D" id="3.10.129.10">
    <property type="entry name" value="Hotdog Thioesterase"/>
    <property type="match status" value="1"/>
</dbReference>
<evidence type="ECO:0000259" key="3">
    <source>
        <dbReference type="Pfam" id="PF03061"/>
    </source>
</evidence>
<protein>
    <submittedName>
        <fullName evidence="4">PaaI family thioesterase</fullName>
        <ecNumber evidence="4">3.1.2.-</ecNumber>
    </submittedName>
</protein>
<dbReference type="PANTHER" id="PTHR21660">
    <property type="entry name" value="THIOESTERASE SUPERFAMILY MEMBER-RELATED"/>
    <property type="match status" value="1"/>
</dbReference>
<dbReference type="InterPro" id="IPR006683">
    <property type="entry name" value="Thioestr_dom"/>
</dbReference>
<organism evidence="4 5">
    <name type="scientific">Sulfolobus tengchongensis</name>
    <dbReference type="NCBI Taxonomy" id="207809"/>
    <lineage>
        <taxon>Archaea</taxon>
        <taxon>Thermoproteota</taxon>
        <taxon>Thermoprotei</taxon>
        <taxon>Sulfolobales</taxon>
        <taxon>Sulfolobaceae</taxon>
        <taxon>Sulfolobus</taxon>
    </lineage>
</organism>
<evidence type="ECO:0000256" key="2">
    <source>
        <dbReference type="ARBA" id="ARBA00022801"/>
    </source>
</evidence>
<dbReference type="FunFam" id="3.10.129.10:FF:000113">
    <property type="entry name" value="Thioesterase superfamily protein"/>
    <property type="match status" value="1"/>
</dbReference>
<accession>A0AAX4KWM3</accession>
<evidence type="ECO:0000256" key="1">
    <source>
        <dbReference type="ARBA" id="ARBA00008324"/>
    </source>
</evidence>
<dbReference type="AlphaFoldDB" id="A0AAX4KWM3"/>
<proteinExistence type="inferred from homology"/>
<evidence type="ECO:0000313" key="4">
    <source>
        <dbReference type="EMBL" id="WWQ59309.1"/>
    </source>
</evidence>
<keyword evidence="2 4" id="KW-0378">Hydrolase</keyword>
<dbReference type="NCBIfam" id="TIGR00369">
    <property type="entry name" value="unchar_dom_1"/>
    <property type="match status" value="1"/>
</dbReference>
<dbReference type="SUPFAM" id="SSF54637">
    <property type="entry name" value="Thioesterase/thiol ester dehydrase-isomerase"/>
    <property type="match status" value="1"/>
</dbReference>